<evidence type="ECO:0000313" key="3">
    <source>
        <dbReference type="Proteomes" id="UP000282311"/>
    </source>
</evidence>
<protein>
    <submittedName>
        <fullName evidence="2">Uncharacterized protein</fullName>
    </submittedName>
</protein>
<keyword evidence="1" id="KW-0472">Membrane</keyword>
<keyword evidence="1" id="KW-0812">Transmembrane</keyword>
<keyword evidence="1" id="KW-1133">Transmembrane helix</keyword>
<dbReference type="EMBL" id="RBAH01000007">
    <property type="protein sequence ID" value="RKN84756.1"/>
    <property type="molecule type" value="Genomic_DNA"/>
</dbReference>
<sequence length="66" mass="7143">MNLVNISGLSASFFITVALFILFILSMFGMGVLRLFQQMARSGIGFIVAGVVGVIAFVVVLNVWFV</sequence>
<dbReference type="AlphaFoldDB" id="A0A3B0CL86"/>
<keyword evidence="3" id="KW-1185">Reference proteome</keyword>
<evidence type="ECO:0000313" key="2">
    <source>
        <dbReference type="EMBL" id="RKN84756.1"/>
    </source>
</evidence>
<feature type="transmembrane region" description="Helical" evidence="1">
    <location>
        <begin position="12"/>
        <end position="36"/>
    </location>
</feature>
<proteinExistence type="predicted"/>
<name>A0A3B0CL86_9BACL</name>
<dbReference type="OrthoDB" id="2664893at2"/>
<dbReference type="Proteomes" id="UP000282311">
    <property type="component" value="Unassembled WGS sequence"/>
</dbReference>
<dbReference type="RefSeq" id="WP_120747498.1">
    <property type="nucleotide sequence ID" value="NZ_RBAH01000007.1"/>
</dbReference>
<reference evidence="2 3" key="1">
    <citation type="journal article" date="2007" name="Int. J. Syst. Evol. Microbiol.">
        <title>Paenibacillus ginsengarvi sp. nov., isolated from soil from ginseng cultivation.</title>
        <authorList>
            <person name="Yoon M.H."/>
            <person name="Ten L.N."/>
            <person name="Im W.T."/>
        </authorList>
    </citation>
    <scope>NUCLEOTIDE SEQUENCE [LARGE SCALE GENOMIC DNA]</scope>
    <source>
        <strain evidence="2 3">KCTC 13059</strain>
    </source>
</reference>
<organism evidence="2 3">
    <name type="scientific">Paenibacillus ginsengarvi</name>
    <dbReference type="NCBI Taxonomy" id="400777"/>
    <lineage>
        <taxon>Bacteria</taxon>
        <taxon>Bacillati</taxon>
        <taxon>Bacillota</taxon>
        <taxon>Bacilli</taxon>
        <taxon>Bacillales</taxon>
        <taxon>Paenibacillaceae</taxon>
        <taxon>Paenibacillus</taxon>
    </lineage>
</organism>
<accession>A0A3B0CL86</accession>
<comment type="caution">
    <text evidence="2">The sequence shown here is derived from an EMBL/GenBank/DDBJ whole genome shotgun (WGS) entry which is preliminary data.</text>
</comment>
<feature type="transmembrane region" description="Helical" evidence="1">
    <location>
        <begin position="43"/>
        <end position="65"/>
    </location>
</feature>
<evidence type="ECO:0000256" key="1">
    <source>
        <dbReference type="SAM" id="Phobius"/>
    </source>
</evidence>
<gene>
    <name evidence="2" type="ORF">D7M11_12260</name>
</gene>